<feature type="transmembrane region" description="Helical" evidence="5">
    <location>
        <begin position="257"/>
        <end position="277"/>
    </location>
</feature>
<feature type="domain" description="O-antigen ligase-related" evidence="6">
    <location>
        <begin position="214"/>
        <end position="377"/>
    </location>
</feature>
<feature type="transmembrane region" description="Helical" evidence="5">
    <location>
        <begin position="27"/>
        <end position="46"/>
    </location>
</feature>
<evidence type="ECO:0000259" key="6">
    <source>
        <dbReference type="Pfam" id="PF04932"/>
    </source>
</evidence>
<keyword evidence="3 5" id="KW-1133">Transmembrane helix</keyword>
<evidence type="ECO:0000256" key="3">
    <source>
        <dbReference type="ARBA" id="ARBA00022989"/>
    </source>
</evidence>
<feature type="transmembrane region" description="Helical" evidence="5">
    <location>
        <begin position="136"/>
        <end position="153"/>
    </location>
</feature>
<dbReference type="RefSeq" id="WP_252083557.1">
    <property type="nucleotide sequence ID" value="NZ_CP092418.1"/>
</dbReference>
<dbReference type="GO" id="GO:0016874">
    <property type="term" value="F:ligase activity"/>
    <property type="evidence" value="ECO:0007669"/>
    <property type="project" value="UniProtKB-KW"/>
</dbReference>
<feature type="transmembrane region" description="Helical" evidence="5">
    <location>
        <begin position="173"/>
        <end position="193"/>
    </location>
</feature>
<evidence type="ECO:0000313" key="8">
    <source>
        <dbReference type="Proteomes" id="UP001055658"/>
    </source>
</evidence>
<comment type="subcellular location">
    <subcellularLocation>
        <location evidence="1">Membrane</location>
        <topology evidence="1">Multi-pass membrane protein</topology>
    </subcellularLocation>
</comment>
<evidence type="ECO:0000256" key="2">
    <source>
        <dbReference type="ARBA" id="ARBA00022692"/>
    </source>
</evidence>
<keyword evidence="7" id="KW-0436">Ligase</keyword>
<name>A0ABY4VA41_9GAMM</name>
<feature type="transmembrane region" description="Helical" evidence="5">
    <location>
        <begin position="200"/>
        <end position="224"/>
    </location>
</feature>
<feature type="transmembrane region" description="Helical" evidence="5">
    <location>
        <begin position="396"/>
        <end position="415"/>
    </location>
</feature>
<dbReference type="Proteomes" id="UP001055658">
    <property type="component" value="Chromosome"/>
</dbReference>
<dbReference type="EMBL" id="CP092418">
    <property type="protein sequence ID" value="USD21154.1"/>
    <property type="molecule type" value="Genomic_DNA"/>
</dbReference>
<feature type="transmembrane region" description="Helical" evidence="5">
    <location>
        <begin position="112"/>
        <end position="129"/>
    </location>
</feature>
<evidence type="ECO:0000256" key="5">
    <source>
        <dbReference type="SAM" id="Phobius"/>
    </source>
</evidence>
<dbReference type="PANTHER" id="PTHR37422">
    <property type="entry name" value="TEICHURONIC ACID BIOSYNTHESIS PROTEIN TUAE"/>
    <property type="match status" value="1"/>
</dbReference>
<dbReference type="Pfam" id="PF04932">
    <property type="entry name" value="Wzy_C"/>
    <property type="match status" value="1"/>
</dbReference>
<evidence type="ECO:0000313" key="7">
    <source>
        <dbReference type="EMBL" id="USD21154.1"/>
    </source>
</evidence>
<keyword evidence="8" id="KW-1185">Reference proteome</keyword>
<dbReference type="InterPro" id="IPR051533">
    <property type="entry name" value="WaaL-like"/>
</dbReference>
<accession>A0ABY4VA41</accession>
<evidence type="ECO:0000256" key="1">
    <source>
        <dbReference type="ARBA" id="ARBA00004141"/>
    </source>
</evidence>
<keyword evidence="4 5" id="KW-0472">Membrane</keyword>
<sequence length="457" mass="51164">MLPIKNLAKDWKGIFAQFWQRNELIDVSTNLQMLGGALLLLYAALFPLGSDFADTAKTLFIVLTFWVLFTRGRNWLNSPVGWFFAAALLVQMLSWAGMLMAYPEWTESSPKFHRLGQWFVFAAIACWLGGSTRNTLILWLTALLALLLAPWVAGGGFAEWIDGARGQRVEFGFHNAQHTAILFGVALLGLAVFSRRLFRYTGLLSISSLAWAVAVGICALAVLYSQTRAIWFALAVSLFTLLIVCVFIVLRKQGKGVWLRLIAWGTVIGVAMVALWVKVGDVVSKRLGLERNTVDALLSGNLDSIPYSSIGVRIHSWHAAMNWIAERPLLGWGGKGRRLVIQNLQGMPSEFKNTIGHLHNSYLDLLVNYGVLGALVWGVLNCWVFILAYKSWRRGVLPGDFFLFYIGFMILWLIANCFESYLFYSSGHFIFGIVVAGIATHIFRCRSEFRPEPGRNL</sequence>
<keyword evidence="2 5" id="KW-0812">Transmembrane</keyword>
<proteinExistence type="predicted"/>
<gene>
    <name evidence="7" type="ORF">MJO52_19150</name>
</gene>
<dbReference type="InterPro" id="IPR007016">
    <property type="entry name" value="O-antigen_ligase-rel_domated"/>
</dbReference>
<feature type="transmembrane region" description="Helical" evidence="5">
    <location>
        <begin position="366"/>
        <end position="389"/>
    </location>
</feature>
<reference evidence="7" key="1">
    <citation type="submission" date="2022-02" db="EMBL/GenBank/DDBJ databases">
        <title>Coral-associated bacteria.</title>
        <authorList>
            <person name="Tang K."/>
            <person name="Wang X."/>
        </authorList>
    </citation>
    <scope>NUCLEOTIDE SEQUENCE</scope>
    <source>
        <strain evidence="7">SCSIO 43006</strain>
    </source>
</reference>
<feature type="transmembrane region" description="Helical" evidence="5">
    <location>
        <begin position="230"/>
        <end position="250"/>
    </location>
</feature>
<protein>
    <submittedName>
        <fullName evidence="7">O-antigen ligase family protein</fullName>
    </submittedName>
</protein>
<organism evidence="7 8">
    <name type="scientific">Microbulbifer variabilis</name>
    <dbReference type="NCBI Taxonomy" id="266805"/>
    <lineage>
        <taxon>Bacteria</taxon>
        <taxon>Pseudomonadati</taxon>
        <taxon>Pseudomonadota</taxon>
        <taxon>Gammaproteobacteria</taxon>
        <taxon>Cellvibrionales</taxon>
        <taxon>Microbulbiferaceae</taxon>
        <taxon>Microbulbifer</taxon>
    </lineage>
</organism>
<dbReference type="PANTHER" id="PTHR37422:SF13">
    <property type="entry name" value="LIPOPOLYSACCHARIDE BIOSYNTHESIS PROTEIN PA4999-RELATED"/>
    <property type="match status" value="1"/>
</dbReference>
<evidence type="ECO:0000256" key="4">
    <source>
        <dbReference type="ARBA" id="ARBA00023136"/>
    </source>
</evidence>
<feature type="transmembrane region" description="Helical" evidence="5">
    <location>
        <begin position="81"/>
        <end position="100"/>
    </location>
</feature>
<feature type="transmembrane region" description="Helical" evidence="5">
    <location>
        <begin position="52"/>
        <end position="69"/>
    </location>
</feature>
<feature type="transmembrane region" description="Helical" evidence="5">
    <location>
        <begin position="421"/>
        <end position="443"/>
    </location>
</feature>